<dbReference type="InterPro" id="IPR005152">
    <property type="entry name" value="Lipase_secreted"/>
</dbReference>
<keyword evidence="3" id="KW-1185">Reference proteome</keyword>
<evidence type="ECO:0000313" key="3">
    <source>
        <dbReference type="Proteomes" id="UP001156629"/>
    </source>
</evidence>
<dbReference type="SUPFAM" id="SSF53474">
    <property type="entry name" value="alpha/beta-Hydrolases"/>
    <property type="match status" value="1"/>
</dbReference>
<dbReference type="RefSeq" id="WP_099285550.1">
    <property type="nucleotide sequence ID" value="NZ_BEWP01000001.1"/>
</dbReference>
<dbReference type="Gene3D" id="3.40.50.1820">
    <property type="entry name" value="alpha/beta hydrolase"/>
    <property type="match status" value="2"/>
</dbReference>
<feature type="chain" id="PRO_5045984585" evidence="1">
    <location>
        <begin position="26"/>
        <end position="394"/>
    </location>
</feature>
<dbReference type="PANTHER" id="PTHR34853:SF1">
    <property type="entry name" value="LIPASE 5"/>
    <property type="match status" value="1"/>
</dbReference>
<dbReference type="Pfam" id="PF03583">
    <property type="entry name" value="LIP"/>
    <property type="match status" value="1"/>
</dbReference>
<dbReference type="EMBL" id="BSNV01000002">
    <property type="protein sequence ID" value="GLQ64660.1"/>
    <property type="molecule type" value="Genomic_DNA"/>
</dbReference>
<dbReference type="PIRSF" id="PIRSF029171">
    <property type="entry name" value="Esterase_LipA"/>
    <property type="match status" value="1"/>
</dbReference>
<evidence type="ECO:0000313" key="2">
    <source>
        <dbReference type="EMBL" id="GLQ64660.1"/>
    </source>
</evidence>
<name>A0ABQ5WNM6_9PROT</name>
<dbReference type="GeneID" id="76193362"/>
<gene>
    <name evidence="2" type="ORF">GCM10007870_02440</name>
</gene>
<dbReference type="PANTHER" id="PTHR34853">
    <property type="match status" value="1"/>
</dbReference>
<accession>A0ABQ5WNM6</accession>
<comment type="caution">
    <text evidence="2">The sequence shown here is derived from an EMBL/GenBank/DDBJ whole genome shotgun (WGS) entry which is preliminary data.</text>
</comment>
<dbReference type="Proteomes" id="UP001156629">
    <property type="component" value="Unassembled WGS sequence"/>
</dbReference>
<feature type="signal peptide" evidence="1">
    <location>
        <begin position="1"/>
        <end position="25"/>
    </location>
</feature>
<sequence>MPLPFLRKFAPLLASTALCFSAAQAAAPSGAQKPGTITASAPLAAALSLPGAGRALRITYLSTNGITGKGLVPVTAEIILPPGPAPQGGWPIVAWAHGTVGVDDSCAPSLNPYNDRNSTYLSTWMKRGFAIVATDYQGLGGPGTHAYLDTRVEAYSVLDSIRAALANVPDLQNKIMIVGQSQGGGAAVATAAYAPTYAPELDIRGTVATGAPYVTPELLGDLLKNAAHPDAGYSPLVDYVLYLATGLAGHDPHFRPEEAFTPKALPFYRKAAHECLTSLSQQTQAAGLTLHNTLQPTFLKAISPALKGMEFPTLKLAQPLFTGTGTEDRDVPPALQLGLVKAACAAGSLVQAHLYKGLNHSETVNGSLADSAIFTNEVMTGQPVPPQCNPVPQQ</sequence>
<keyword evidence="1" id="KW-0732">Signal</keyword>
<protein>
    <submittedName>
        <fullName evidence="2">Lipase</fullName>
    </submittedName>
</protein>
<evidence type="ECO:0000256" key="1">
    <source>
        <dbReference type="SAM" id="SignalP"/>
    </source>
</evidence>
<proteinExistence type="predicted"/>
<dbReference type="InterPro" id="IPR029058">
    <property type="entry name" value="AB_hydrolase_fold"/>
</dbReference>
<reference evidence="3" key="1">
    <citation type="journal article" date="2019" name="Int. J. Syst. Evol. Microbiol.">
        <title>The Global Catalogue of Microorganisms (GCM) 10K type strain sequencing project: providing services to taxonomists for standard genome sequencing and annotation.</title>
        <authorList>
            <consortium name="The Broad Institute Genomics Platform"/>
            <consortium name="The Broad Institute Genome Sequencing Center for Infectious Disease"/>
            <person name="Wu L."/>
            <person name="Ma J."/>
        </authorList>
    </citation>
    <scope>NUCLEOTIDE SEQUENCE [LARGE SCALE GENOMIC DNA]</scope>
    <source>
        <strain evidence="3">NBRC 3266</strain>
    </source>
</reference>
<organism evidence="2 3">
    <name type="scientific">Gluconobacter kondonii</name>
    <dbReference type="NCBI Taxonomy" id="941463"/>
    <lineage>
        <taxon>Bacteria</taxon>
        <taxon>Pseudomonadati</taxon>
        <taxon>Pseudomonadota</taxon>
        <taxon>Alphaproteobacteria</taxon>
        <taxon>Acetobacterales</taxon>
        <taxon>Acetobacteraceae</taxon>
        <taxon>Gluconobacter</taxon>
    </lineage>
</organism>